<sequence length="159" mass="18350">MSESRRFLPIAERIVWVGFMMFFLIIAMIYIFRGMGLERDLQDAQAEALALQMQLFQRESVEVIDDAIIGLTREQERRLQRLGLRNPAAQLRDDLSIHADLIAGAGSDWRFVEHDIHILSDRWILAGVTDGRQSSQVLLAFDVAFGRIQWQMLDTAFDR</sequence>
<name>A0A1R3VXY9_9GAMM</name>
<evidence type="ECO:0000313" key="2">
    <source>
        <dbReference type="EMBL" id="SIT70067.1"/>
    </source>
</evidence>
<protein>
    <submittedName>
        <fullName evidence="2">Uncharacterized protein</fullName>
    </submittedName>
</protein>
<dbReference type="RefSeq" id="WP_076755614.1">
    <property type="nucleotide sequence ID" value="NZ_CP023018.1"/>
</dbReference>
<keyword evidence="1" id="KW-0472">Membrane</keyword>
<keyword evidence="1" id="KW-1133">Transmembrane helix</keyword>
<keyword evidence="3" id="KW-1185">Reference proteome</keyword>
<dbReference type="EMBL" id="FTPK01000002">
    <property type="protein sequence ID" value="SIT70067.1"/>
    <property type="molecule type" value="Genomic_DNA"/>
</dbReference>
<evidence type="ECO:0000256" key="1">
    <source>
        <dbReference type="SAM" id="Phobius"/>
    </source>
</evidence>
<organism evidence="2 3">
    <name type="scientific">Ectothiorhodosinus mongolicus</name>
    <dbReference type="NCBI Taxonomy" id="233100"/>
    <lineage>
        <taxon>Bacteria</taxon>
        <taxon>Pseudomonadati</taxon>
        <taxon>Pseudomonadota</taxon>
        <taxon>Gammaproteobacteria</taxon>
        <taxon>Chromatiales</taxon>
        <taxon>Ectothiorhodospiraceae</taxon>
        <taxon>Ectothiorhodosinus</taxon>
    </lineage>
</organism>
<dbReference type="Proteomes" id="UP000223759">
    <property type="component" value="Unassembled WGS sequence"/>
</dbReference>
<dbReference type="AlphaFoldDB" id="A0A1R3VXY9"/>
<dbReference type="OrthoDB" id="5471167at2"/>
<feature type="transmembrane region" description="Helical" evidence="1">
    <location>
        <begin position="14"/>
        <end position="32"/>
    </location>
</feature>
<gene>
    <name evidence="2" type="ORF">SAMN05216526_1226</name>
</gene>
<evidence type="ECO:0000313" key="3">
    <source>
        <dbReference type="Proteomes" id="UP000223759"/>
    </source>
</evidence>
<keyword evidence="1" id="KW-0812">Transmembrane</keyword>
<proteinExistence type="predicted"/>
<accession>A0A1R3VXY9</accession>
<reference evidence="2 3" key="1">
    <citation type="submission" date="2017-01" db="EMBL/GenBank/DDBJ databases">
        <authorList>
            <person name="Mah S.A."/>
            <person name="Swanson W.J."/>
            <person name="Moy G.W."/>
            <person name="Vacquier V.D."/>
        </authorList>
    </citation>
    <scope>NUCLEOTIDE SEQUENCE [LARGE SCALE GENOMIC DNA]</scope>
    <source>
        <strain evidence="2 3">M9</strain>
    </source>
</reference>